<dbReference type="OrthoDB" id="9553532at2"/>
<dbReference type="AlphaFoldDB" id="A0A2K9LQX5"/>
<organism evidence="2 3">
    <name type="scientific">Ketobacter alkanivorans</name>
    <dbReference type="NCBI Taxonomy" id="1917421"/>
    <lineage>
        <taxon>Bacteria</taxon>
        <taxon>Pseudomonadati</taxon>
        <taxon>Pseudomonadota</taxon>
        <taxon>Gammaproteobacteria</taxon>
        <taxon>Pseudomonadales</taxon>
        <taxon>Ketobacteraceae</taxon>
        <taxon>Ketobacter</taxon>
    </lineage>
</organism>
<keyword evidence="1" id="KW-0812">Transmembrane</keyword>
<accession>A0A2K9LQX5</accession>
<dbReference type="Proteomes" id="UP000235116">
    <property type="component" value="Chromosome"/>
</dbReference>
<evidence type="ECO:0000313" key="2">
    <source>
        <dbReference type="EMBL" id="AUM14693.1"/>
    </source>
</evidence>
<proteinExistence type="predicted"/>
<evidence type="ECO:0000256" key="1">
    <source>
        <dbReference type="SAM" id="Phobius"/>
    </source>
</evidence>
<dbReference type="EMBL" id="CP022684">
    <property type="protein sequence ID" value="AUM14693.1"/>
    <property type="molecule type" value="Genomic_DNA"/>
</dbReference>
<name>A0A2K9LQX5_9GAMM</name>
<evidence type="ECO:0000313" key="3">
    <source>
        <dbReference type="Proteomes" id="UP000235116"/>
    </source>
</evidence>
<keyword evidence="3" id="KW-1185">Reference proteome</keyword>
<dbReference type="RefSeq" id="WP_101896066.1">
    <property type="nucleotide sequence ID" value="NZ_CP022684.1"/>
</dbReference>
<feature type="transmembrane region" description="Helical" evidence="1">
    <location>
        <begin position="121"/>
        <end position="143"/>
    </location>
</feature>
<gene>
    <name evidence="2" type="ORF">Kalk_20665</name>
</gene>
<reference evidence="3" key="1">
    <citation type="submission" date="2017-08" db="EMBL/GenBank/DDBJ databases">
        <title>Direct submision.</title>
        <authorList>
            <person name="Kim S.-J."/>
            <person name="Rhee S.-K."/>
        </authorList>
    </citation>
    <scope>NUCLEOTIDE SEQUENCE [LARGE SCALE GENOMIC DNA]</scope>
    <source>
        <strain evidence="3">GI5</strain>
    </source>
</reference>
<feature type="transmembrane region" description="Helical" evidence="1">
    <location>
        <begin position="155"/>
        <end position="176"/>
    </location>
</feature>
<protein>
    <submittedName>
        <fullName evidence="2">Uncharacterized protein</fullName>
    </submittedName>
</protein>
<dbReference type="KEGG" id="kak:Kalk_20665"/>
<feature type="transmembrane region" description="Helical" evidence="1">
    <location>
        <begin position="90"/>
        <end position="109"/>
    </location>
</feature>
<keyword evidence="1" id="KW-1133">Transmembrane helix</keyword>
<sequence length="186" mass="20971">MNTRKFIENLIQQIEDLKASGIRQINSDGLLEYLNQVLDSQIEDVSEADIERHKATLQLHIESTKYENTANLEIYRSVILSGQNAIRSSFLLNGGASVAILAFIGHLAANMPQKVPIFSEALIPFVLSVLMVSVTSGLTYLSQYLYNEGTKVYKLLNWVAVLFGFSTYGLFLWGMFRVYCAFQNFI</sequence>
<keyword evidence="1" id="KW-0472">Membrane</keyword>